<gene>
    <name evidence="1" type="ORF">PBOR_22550</name>
</gene>
<dbReference type="EMBL" id="CP009285">
    <property type="protein sequence ID" value="AIQ59414.1"/>
    <property type="molecule type" value="Genomic_DNA"/>
</dbReference>
<dbReference type="OrthoDB" id="2210247at2"/>
<dbReference type="Pfam" id="PF06224">
    <property type="entry name" value="AlkZ-like"/>
    <property type="match status" value="1"/>
</dbReference>
<dbReference type="KEGG" id="pbd:PBOR_22550"/>
<evidence type="ECO:0000313" key="2">
    <source>
        <dbReference type="Proteomes" id="UP000029518"/>
    </source>
</evidence>
<protein>
    <submittedName>
        <fullName evidence="1">Prevent-host-death protein</fullName>
    </submittedName>
</protein>
<proteinExistence type="predicted"/>
<dbReference type="HOGENOM" id="CLU_047003_0_0_9"/>
<dbReference type="PANTHER" id="PTHR38479">
    <property type="entry name" value="LMO0824 PROTEIN"/>
    <property type="match status" value="1"/>
</dbReference>
<organism evidence="1 2">
    <name type="scientific">Paenibacillus borealis</name>
    <dbReference type="NCBI Taxonomy" id="160799"/>
    <lineage>
        <taxon>Bacteria</taxon>
        <taxon>Bacillati</taxon>
        <taxon>Bacillota</taxon>
        <taxon>Bacilli</taxon>
        <taxon>Bacillales</taxon>
        <taxon>Paenibacillaceae</taxon>
        <taxon>Paenibacillus</taxon>
    </lineage>
</organism>
<reference evidence="1" key="1">
    <citation type="submission" date="2014-08" db="EMBL/GenBank/DDBJ databases">
        <title>Comparative genomics of the Paenibacillus odorifer group.</title>
        <authorList>
            <person name="den Bakker H.C."/>
            <person name="Tsai Y.-C.Y.-C."/>
            <person name="Martin N."/>
            <person name="Korlach J."/>
            <person name="Wiedmann M."/>
        </authorList>
    </citation>
    <scope>NUCLEOTIDE SEQUENCE [LARGE SCALE GENOMIC DNA]</scope>
    <source>
        <strain evidence="1">DSM 13188</strain>
    </source>
</reference>
<evidence type="ECO:0000313" key="1">
    <source>
        <dbReference type="EMBL" id="AIQ59414.1"/>
    </source>
</evidence>
<dbReference type="InterPro" id="IPR009351">
    <property type="entry name" value="AlkZ-like"/>
</dbReference>
<name>A0A089MSK6_PAEBO</name>
<dbReference type="AlphaFoldDB" id="A0A089MSK6"/>
<accession>A0A089MSK6</accession>
<keyword evidence="2" id="KW-1185">Reference proteome</keyword>
<dbReference type="Proteomes" id="UP000029518">
    <property type="component" value="Chromosome"/>
</dbReference>
<dbReference type="PANTHER" id="PTHR38479:SF2">
    <property type="entry name" value="WINGED HELIX DNA-BINDING DOMAIN-CONTAINING PROTEIN"/>
    <property type="match status" value="1"/>
</dbReference>
<sequence length="367" mass="41155">MIVMSKRIADQRLIHQRIQQPSPLQPGEVVRAFGAMQAQDYMQAVWAVGLRTPSAGLIEVERAIADRKLLLTWTLRGTLHFVPPENTKWMLQLCAPRILRQAAARLTQLELDDKLLERCRKIIYTALKGGNQLTRPDLLKLLEDQGISTSGQRGYHILWHSAYNGLICFGPRSGKQQTFVLLDEWVEHSRELSFEESLNELAALYFTAHGPATVQDFAWWAGLTLTDARAGLEAVRCRLQSEVIDGSEYFMPEPAAISGPEPAGVHLLAGFDEYILGYKDRSAVLEPERFPLIVPGNNGIFLATVVADGRVAGTWKRTIKRKGVELFITPFAPLEQKVIEGVQRGAERYALFLGLPLTKLEYLKLPD</sequence>